<evidence type="ECO:0000313" key="1">
    <source>
        <dbReference type="EMBL" id="MFB9072046.1"/>
    </source>
</evidence>
<proteinExistence type="predicted"/>
<keyword evidence="2" id="KW-1185">Reference proteome</keyword>
<accession>A0ABV5FZC9</accession>
<gene>
    <name evidence="1" type="ORF">ACFFX0_12860</name>
</gene>
<name>A0ABV5FZC9_9MICC</name>
<organism evidence="1 2">
    <name type="scientific">Citricoccus parietis</name>
    <dbReference type="NCBI Taxonomy" id="592307"/>
    <lineage>
        <taxon>Bacteria</taxon>
        <taxon>Bacillati</taxon>
        <taxon>Actinomycetota</taxon>
        <taxon>Actinomycetes</taxon>
        <taxon>Micrococcales</taxon>
        <taxon>Micrococcaceae</taxon>
        <taxon>Citricoccus</taxon>
    </lineage>
</organism>
<sequence length="69" mass="7356">MQAAAVAGGVDGPVRHFGIPAQGMDQLKELGRLLAGLRHGASFRRCLTLQSTERQWPGDHSTAGISMIE</sequence>
<comment type="caution">
    <text evidence="1">The sequence shown here is derived from an EMBL/GenBank/DDBJ whole genome shotgun (WGS) entry which is preliminary data.</text>
</comment>
<reference evidence="1 2" key="1">
    <citation type="submission" date="2024-09" db="EMBL/GenBank/DDBJ databases">
        <authorList>
            <person name="Sun Q."/>
            <person name="Mori K."/>
        </authorList>
    </citation>
    <scope>NUCLEOTIDE SEQUENCE [LARGE SCALE GENOMIC DNA]</scope>
    <source>
        <strain evidence="1 2">CCM 7609</strain>
    </source>
</reference>
<dbReference type="Proteomes" id="UP001589575">
    <property type="component" value="Unassembled WGS sequence"/>
</dbReference>
<dbReference type="EMBL" id="JBHMFI010000001">
    <property type="protein sequence ID" value="MFB9072046.1"/>
    <property type="molecule type" value="Genomic_DNA"/>
</dbReference>
<protein>
    <submittedName>
        <fullName evidence="1">Uncharacterized protein</fullName>
    </submittedName>
</protein>
<evidence type="ECO:0000313" key="2">
    <source>
        <dbReference type="Proteomes" id="UP001589575"/>
    </source>
</evidence>